<comment type="caution">
    <text evidence="1">The sequence shown here is derived from an EMBL/GenBank/DDBJ whole genome shotgun (WGS) entry which is preliminary data.</text>
</comment>
<organism evidence="1 2">
    <name type="scientific">Candidatus Uhrbacteria bacterium CG_4_9_14_0_2_um_filter_41_50</name>
    <dbReference type="NCBI Taxonomy" id="1975031"/>
    <lineage>
        <taxon>Bacteria</taxon>
        <taxon>Candidatus Uhriibacteriota</taxon>
    </lineage>
</organism>
<gene>
    <name evidence="1" type="ORF">CO057_00470</name>
</gene>
<accession>A0A2M8EQ79</accession>
<protein>
    <submittedName>
        <fullName evidence="1">Uncharacterized protein</fullName>
    </submittedName>
</protein>
<dbReference type="AlphaFoldDB" id="A0A2M8EQ79"/>
<dbReference type="Proteomes" id="UP000230251">
    <property type="component" value="Unassembled WGS sequence"/>
</dbReference>
<sequence length="256" mass="27862">MIVYRHAKEALVTTKAEKKYVRLLARALAVANQEFLVGLMSTVELSIAPVACALGCQTTIQEIFQKLATATATDLDRFIADQVVVAYADLCARRLLASLATYATSAVESITIKQVLANVPDVQAVADVGSCVYNKPRGRLAILPLQAGATLETIGRFLKAWGLQETDALDLAWWLNQCMQTRSSAPRVSDPVLANQLFPIPIKCKGGRLLLHPSSQPRTRRVLPMALGHTLLTWGLVEGLPELPKPPLYILIGLPK</sequence>
<evidence type="ECO:0000313" key="2">
    <source>
        <dbReference type="Proteomes" id="UP000230251"/>
    </source>
</evidence>
<proteinExistence type="predicted"/>
<evidence type="ECO:0000313" key="1">
    <source>
        <dbReference type="EMBL" id="PJC24882.1"/>
    </source>
</evidence>
<name>A0A2M8EQ79_9BACT</name>
<reference evidence="2" key="1">
    <citation type="submission" date="2017-09" db="EMBL/GenBank/DDBJ databases">
        <title>Depth-based differentiation of microbial function through sediment-hosted aquifers and enrichment of novel symbionts in the deep terrestrial subsurface.</title>
        <authorList>
            <person name="Probst A.J."/>
            <person name="Ladd B."/>
            <person name="Jarett J.K."/>
            <person name="Geller-Mcgrath D.E."/>
            <person name="Sieber C.M.K."/>
            <person name="Emerson J.B."/>
            <person name="Anantharaman K."/>
            <person name="Thomas B.C."/>
            <person name="Malmstrom R."/>
            <person name="Stieglmeier M."/>
            <person name="Klingl A."/>
            <person name="Woyke T."/>
            <person name="Ryan C.M."/>
            <person name="Banfield J.F."/>
        </authorList>
    </citation>
    <scope>NUCLEOTIDE SEQUENCE [LARGE SCALE GENOMIC DNA]</scope>
</reference>
<dbReference type="EMBL" id="PFSI01000011">
    <property type="protein sequence ID" value="PJC24882.1"/>
    <property type="molecule type" value="Genomic_DNA"/>
</dbReference>